<dbReference type="Pfam" id="PF21822">
    <property type="entry name" value="Phage_TAC_15"/>
    <property type="match status" value="1"/>
</dbReference>
<accession>A0AAX4J5V4</accession>
<organism evidence="1 2">
    <name type="scientific">Vibrio phage vB_VpM-pA2SJ1</name>
    <dbReference type="NCBI Taxonomy" id="3095964"/>
    <lineage>
        <taxon>Viruses</taxon>
        <taxon>Duplodnaviria</taxon>
        <taxon>Heunggongvirae</taxon>
        <taxon>Uroviricota</taxon>
        <taxon>Caudoviricetes</taxon>
    </lineage>
</organism>
<evidence type="ECO:0000313" key="1">
    <source>
        <dbReference type="EMBL" id="WRQ13132.1"/>
    </source>
</evidence>
<name>A0AAX4J5V4_9CAUD</name>
<reference evidence="1" key="1">
    <citation type="submission" date="2023-11" db="EMBL/GenBank/DDBJ databases">
        <title>Complete genome sequence of Vibrio virus vB_VpM-pA2SJ1.</title>
        <authorList>
            <person name="Lim S.J."/>
            <person name="Park S.Y."/>
            <person name="Kim J.H."/>
        </authorList>
    </citation>
    <scope>NUCLEOTIDE SEQUENCE</scope>
</reference>
<sequence>MEAMKATVGGQDYLIHDLPAETQFKMLHFIQKHDESGKFITLSVIGFKKTKENDDPDESFNSMARLILAGICKSVSATEYMDFCKTMLSRTFKDNGQDDAAVSIRDFQGNLKSYEILVAHSMRKQFGDFFQLNGQD</sequence>
<protein>
    <submittedName>
        <fullName evidence="1">Uncharacterized protein</fullName>
    </submittedName>
</protein>
<dbReference type="InterPro" id="IPR049156">
    <property type="entry name" value="Phage_chap_TAC_15-like"/>
</dbReference>
<evidence type="ECO:0000313" key="2">
    <source>
        <dbReference type="Proteomes" id="UP001432163"/>
    </source>
</evidence>
<dbReference type="EMBL" id="OR813779">
    <property type="protein sequence ID" value="WRQ13132.1"/>
    <property type="molecule type" value="Genomic_DNA"/>
</dbReference>
<dbReference type="Proteomes" id="UP001432163">
    <property type="component" value="Segment"/>
</dbReference>
<proteinExistence type="predicted"/>